<dbReference type="Pfam" id="PF00383">
    <property type="entry name" value="dCMP_cyt_deam_1"/>
    <property type="match status" value="1"/>
</dbReference>
<feature type="domain" description="CMP/dCMP-type deaminase" evidence="1">
    <location>
        <begin position="4"/>
        <end position="124"/>
    </location>
</feature>
<dbReference type="PANTHER" id="PTHR11079">
    <property type="entry name" value="CYTOSINE DEAMINASE FAMILY MEMBER"/>
    <property type="match status" value="1"/>
</dbReference>
<dbReference type="AlphaFoldDB" id="A0A9P8WA07"/>
<dbReference type="GO" id="GO:0003824">
    <property type="term" value="F:catalytic activity"/>
    <property type="evidence" value="ECO:0007669"/>
    <property type="project" value="InterPro"/>
</dbReference>
<organism evidence="2 3">
    <name type="scientific">Thelonectria olida</name>
    <dbReference type="NCBI Taxonomy" id="1576542"/>
    <lineage>
        <taxon>Eukaryota</taxon>
        <taxon>Fungi</taxon>
        <taxon>Dikarya</taxon>
        <taxon>Ascomycota</taxon>
        <taxon>Pezizomycotina</taxon>
        <taxon>Sordariomycetes</taxon>
        <taxon>Hypocreomycetidae</taxon>
        <taxon>Hypocreales</taxon>
        <taxon>Nectriaceae</taxon>
        <taxon>Thelonectria</taxon>
    </lineage>
</organism>
<dbReference type="PROSITE" id="PS51747">
    <property type="entry name" value="CYT_DCMP_DEAMINASES_2"/>
    <property type="match status" value="1"/>
</dbReference>
<dbReference type="InterPro" id="IPR002125">
    <property type="entry name" value="CMP_dCMP_dom"/>
</dbReference>
<reference evidence="2 3" key="1">
    <citation type="journal article" date="2021" name="Nat. Commun.">
        <title>Genetic determinants of endophytism in the Arabidopsis root mycobiome.</title>
        <authorList>
            <person name="Mesny F."/>
            <person name="Miyauchi S."/>
            <person name="Thiergart T."/>
            <person name="Pickel B."/>
            <person name="Atanasova L."/>
            <person name="Karlsson M."/>
            <person name="Huettel B."/>
            <person name="Barry K.W."/>
            <person name="Haridas S."/>
            <person name="Chen C."/>
            <person name="Bauer D."/>
            <person name="Andreopoulos W."/>
            <person name="Pangilinan J."/>
            <person name="LaButti K."/>
            <person name="Riley R."/>
            <person name="Lipzen A."/>
            <person name="Clum A."/>
            <person name="Drula E."/>
            <person name="Henrissat B."/>
            <person name="Kohler A."/>
            <person name="Grigoriev I.V."/>
            <person name="Martin F.M."/>
            <person name="Hacquard S."/>
        </authorList>
    </citation>
    <scope>NUCLEOTIDE SEQUENCE [LARGE SCALE GENOMIC DNA]</scope>
    <source>
        <strain evidence="2 3">MPI-CAGE-CH-0241</strain>
    </source>
</reference>
<name>A0A9P8WA07_9HYPO</name>
<evidence type="ECO:0000259" key="1">
    <source>
        <dbReference type="PROSITE" id="PS51747"/>
    </source>
</evidence>
<keyword evidence="3" id="KW-1185">Reference proteome</keyword>
<protein>
    <submittedName>
        <fullName evidence="2">Cytidine deaminase-like protein</fullName>
    </submittedName>
</protein>
<sequence length="162" mass="17591">MLSDKDMPFLRRCVVLAREALEAGNSPFGSVLADATGKILKEDQNRTVTETNISLHPEFTLAVWAQKNLTPTERASATVYTSGEHCPMCSTAHAFAGLGRIVYAASASQYVQWKAELGAKPGPVVMQPIHQIAPGLPVDGPAPDLADEIYELHRLKYVQETS</sequence>
<dbReference type="CDD" id="cd01285">
    <property type="entry name" value="nucleoside_deaminase"/>
    <property type="match status" value="1"/>
</dbReference>
<dbReference type="OrthoDB" id="408702at2759"/>
<dbReference type="Proteomes" id="UP000777438">
    <property type="component" value="Unassembled WGS sequence"/>
</dbReference>
<dbReference type="SUPFAM" id="SSF53927">
    <property type="entry name" value="Cytidine deaminase-like"/>
    <property type="match status" value="1"/>
</dbReference>
<dbReference type="GO" id="GO:0006139">
    <property type="term" value="P:nucleobase-containing compound metabolic process"/>
    <property type="evidence" value="ECO:0007669"/>
    <property type="project" value="UniProtKB-ARBA"/>
</dbReference>
<proteinExistence type="predicted"/>
<dbReference type="PANTHER" id="PTHR11079:SF179">
    <property type="entry name" value="TRNA(ADENINE(34)) DEAMINASE, CHLOROPLASTIC"/>
    <property type="match status" value="1"/>
</dbReference>
<evidence type="ECO:0000313" key="3">
    <source>
        <dbReference type="Proteomes" id="UP000777438"/>
    </source>
</evidence>
<dbReference type="EMBL" id="JAGPYM010000006">
    <property type="protein sequence ID" value="KAH6893542.1"/>
    <property type="molecule type" value="Genomic_DNA"/>
</dbReference>
<comment type="caution">
    <text evidence="2">The sequence shown here is derived from an EMBL/GenBank/DDBJ whole genome shotgun (WGS) entry which is preliminary data.</text>
</comment>
<dbReference type="Gene3D" id="3.40.140.10">
    <property type="entry name" value="Cytidine Deaminase, domain 2"/>
    <property type="match status" value="1"/>
</dbReference>
<evidence type="ECO:0000313" key="2">
    <source>
        <dbReference type="EMBL" id="KAH6893542.1"/>
    </source>
</evidence>
<accession>A0A9P8WA07</accession>
<dbReference type="InterPro" id="IPR016193">
    <property type="entry name" value="Cytidine_deaminase-like"/>
</dbReference>
<gene>
    <name evidence="2" type="ORF">B0T10DRAFT_482495</name>
</gene>